<comment type="caution">
    <text evidence="2">The sequence shown here is derived from an EMBL/GenBank/DDBJ whole genome shotgun (WGS) entry which is preliminary data.</text>
</comment>
<organism evidence="2">
    <name type="scientific">Ignisphaera aggregans</name>
    <dbReference type="NCBI Taxonomy" id="334771"/>
    <lineage>
        <taxon>Archaea</taxon>
        <taxon>Thermoproteota</taxon>
        <taxon>Thermoprotei</taxon>
        <taxon>Desulfurococcales</taxon>
        <taxon>Desulfurococcaceae</taxon>
        <taxon>Ignisphaera</taxon>
    </lineage>
</organism>
<feature type="transmembrane region" description="Helical" evidence="1">
    <location>
        <begin position="204"/>
        <end position="224"/>
    </location>
</feature>
<dbReference type="AlphaFoldDB" id="A0A7C4FH79"/>
<gene>
    <name evidence="2" type="ORF">ENV14_04350</name>
</gene>
<keyword evidence="1" id="KW-0812">Transmembrane</keyword>
<evidence type="ECO:0000313" key="2">
    <source>
        <dbReference type="EMBL" id="HGI87607.1"/>
    </source>
</evidence>
<proteinExistence type="predicted"/>
<keyword evidence="1" id="KW-1133">Transmembrane helix</keyword>
<keyword evidence="1" id="KW-0472">Membrane</keyword>
<protein>
    <submittedName>
        <fullName evidence="2">Uncharacterized protein</fullName>
    </submittedName>
</protein>
<evidence type="ECO:0000256" key="1">
    <source>
        <dbReference type="SAM" id="Phobius"/>
    </source>
</evidence>
<sequence length="255" mass="29359">MATSIGINPVPGDVRVVSLNDDKRNRRIEVLTKDLKLVSSLDLDIYEYPYGMVFYSTGNSCIIDVSNIVKVSKDLKIVKKVNLPGTYTRITFANNFIVVSSIKSFEDLDRYYLTVHNTNLDVVDEFCLSCDYNYSVELTMSTMFVNNNVIYTVGTLKVGNRTKISEAIEVSNIYAVKLNFDHLSKIVLKTLPNLAQRSVDYTQLILIVTLIIVAVPGAIVVFLYRRSKRRRGLKKFKRRRKLHKLWYINFYFLLE</sequence>
<dbReference type="EMBL" id="DTFF01000040">
    <property type="protein sequence ID" value="HGI87607.1"/>
    <property type="molecule type" value="Genomic_DNA"/>
</dbReference>
<name>A0A7C4FH79_9CREN</name>
<reference evidence="2" key="1">
    <citation type="journal article" date="2020" name="mSystems">
        <title>Genome- and Community-Level Interaction Insights into Carbon Utilization and Element Cycling Functions of Hydrothermarchaeota in Hydrothermal Sediment.</title>
        <authorList>
            <person name="Zhou Z."/>
            <person name="Liu Y."/>
            <person name="Xu W."/>
            <person name="Pan J."/>
            <person name="Luo Z.H."/>
            <person name="Li M."/>
        </authorList>
    </citation>
    <scope>NUCLEOTIDE SEQUENCE [LARGE SCALE GENOMIC DNA]</scope>
    <source>
        <strain evidence="2">SpSt-732</strain>
    </source>
</reference>
<accession>A0A7C4FH79</accession>